<dbReference type="Pfam" id="PF10350">
    <property type="entry name" value="DUF2428"/>
    <property type="match status" value="1"/>
</dbReference>
<dbReference type="InterPro" id="IPR019442">
    <property type="entry name" value="THADA/TRM732_DUF2428"/>
</dbReference>
<accession>A0A1S3J3Z6</accession>
<evidence type="ECO:0000256" key="1">
    <source>
        <dbReference type="ARBA" id="ARBA00010409"/>
    </source>
</evidence>
<dbReference type="GO" id="GO:0030488">
    <property type="term" value="P:tRNA methylation"/>
    <property type="evidence" value="ECO:0007669"/>
    <property type="project" value="TreeGrafter"/>
</dbReference>
<proteinExistence type="inferred from homology"/>
<organism evidence="6 7">
    <name type="scientific">Lingula anatina</name>
    <name type="common">Brachiopod</name>
    <name type="synonym">Lingula unguis</name>
    <dbReference type="NCBI Taxonomy" id="7574"/>
    <lineage>
        <taxon>Eukaryota</taxon>
        <taxon>Metazoa</taxon>
        <taxon>Spiralia</taxon>
        <taxon>Lophotrochozoa</taxon>
        <taxon>Brachiopoda</taxon>
        <taxon>Linguliformea</taxon>
        <taxon>Lingulata</taxon>
        <taxon>Lingulida</taxon>
        <taxon>Linguloidea</taxon>
        <taxon>Lingulidae</taxon>
        <taxon>Lingula</taxon>
    </lineage>
</organism>
<dbReference type="OrthoDB" id="73997at2759"/>
<comment type="similarity">
    <text evidence="1">Belongs to the THADA family.</text>
</comment>
<evidence type="ECO:0000313" key="7">
    <source>
        <dbReference type="RefSeq" id="XP_013405137.1"/>
    </source>
</evidence>
<dbReference type="RefSeq" id="XP_013405137.1">
    <property type="nucleotide sequence ID" value="XM_013549683.1"/>
</dbReference>
<feature type="domain" description="tRNA (32-2'-O)-methyltransferase regulator THADA-like TPR repeats region" evidence="5">
    <location>
        <begin position="525"/>
        <end position="756"/>
    </location>
</feature>
<dbReference type="InterPro" id="IPR011989">
    <property type="entry name" value="ARM-like"/>
</dbReference>
<dbReference type="Pfam" id="PF25150">
    <property type="entry name" value="TPR_Trm732"/>
    <property type="match status" value="1"/>
</dbReference>
<reference evidence="7" key="1">
    <citation type="submission" date="2025-08" db="UniProtKB">
        <authorList>
            <consortium name="RefSeq"/>
        </authorList>
    </citation>
    <scope>IDENTIFICATION</scope>
    <source>
        <tissue evidence="7">Gonads</tissue>
    </source>
</reference>
<protein>
    <recommendedName>
        <fullName evidence="2">tRNA (32-2'-O)-methyltransferase regulator THADA</fullName>
    </recommendedName>
</protein>
<dbReference type="GeneID" id="106169990"/>
<dbReference type="STRING" id="7574.A0A1S3J3Z6"/>
<dbReference type="InParanoid" id="A0A1S3J3Z6"/>
<evidence type="ECO:0000313" key="6">
    <source>
        <dbReference type="Proteomes" id="UP000085678"/>
    </source>
</evidence>
<feature type="region of interest" description="Disordered" evidence="3">
    <location>
        <begin position="980"/>
        <end position="1007"/>
    </location>
</feature>
<feature type="domain" description="DUF2428" evidence="4">
    <location>
        <begin position="958"/>
        <end position="1099"/>
    </location>
</feature>
<dbReference type="Proteomes" id="UP000085678">
    <property type="component" value="Unplaced"/>
</dbReference>
<dbReference type="InterPro" id="IPR056843">
    <property type="entry name" value="THADA-like_TPR"/>
</dbReference>
<evidence type="ECO:0000256" key="2">
    <source>
        <dbReference type="ARBA" id="ARBA00035698"/>
    </source>
</evidence>
<dbReference type="InterPro" id="IPR016024">
    <property type="entry name" value="ARM-type_fold"/>
</dbReference>
<name>A0A1S3J3Z6_LINAN</name>
<dbReference type="InterPro" id="IPR051954">
    <property type="entry name" value="tRNA_methyltransferase_THADA"/>
</dbReference>
<dbReference type="SUPFAM" id="SSF48371">
    <property type="entry name" value="ARM repeat"/>
    <property type="match status" value="1"/>
</dbReference>
<dbReference type="KEGG" id="lak:106169990"/>
<evidence type="ECO:0000259" key="5">
    <source>
        <dbReference type="Pfam" id="PF25150"/>
    </source>
</evidence>
<dbReference type="AlphaFoldDB" id="A0A1S3J3Z6"/>
<dbReference type="Gene3D" id="1.25.10.10">
    <property type="entry name" value="Leucine-rich Repeat Variant"/>
    <property type="match status" value="1"/>
</dbReference>
<evidence type="ECO:0000259" key="4">
    <source>
        <dbReference type="Pfam" id="PF10350"/>
    </source>
</evidence>
<evidence type="ECO:0000256" key="3">
    <source>
        <dbReference type="SAM" id="MobiDB-lite"/>
    </source>
</evidence>
<dbReference type="PANTHER" id="PTHR14387:SF7">
    <property type="entry name" value="THYROID ADENOMA-ASSOCIATED PROTEIN"/>
    <property type="match status" value="1"/>
</dbReference>
<gene>
    <name evidence="7" type="primary">LOC106169990</name>
</gene>
<keyword evidence="6" id="KW-1185">Reference proteome</keyword>
<dbReference type="GO" id="GO:0005829">
    <property type="term" value="C:cytosol"/>
    <property type="evidence" value="ECO:0007669"/>
    <property type="project" value="TreeGrafter"/>
</dbReference>
<dbReference type="PANTHER" id="PTHR14387">
    <property type="entry name" value="THADA/DEATH RECEPTOR INTERACTING PROTEIN"/>
    <property type="match status" value="1"/>
</dbReference>
<sequence length="1099" mass="123774">MRKRLKKDQLADQVEGDGPCETDISRLICGFLQEEDEKQQISIIKQITAAAKTADAQTGEVSLCIQVLVNAYLHMAARIPKKRALVSCLQCFGSIFKEEIKDTLKEQICSMLLGVGNNPALKQIRDLVDMLHSLSENFPIGELCVLEIYVEALEFLARALKQFHQDTEINKSPIERKERMHDIMTAVQSVTKIGQKCLKPISLELYEGRNKASLLSSIKQICESVTDILADDTFLLDCRVTCGIAVPLIVKICCDTEAVAMVINLISPNVKSYKLIENQSGALLKGGTEWLVARFSDALNRDTLPLVSYACLCHGVLAVLTEDELLTLLGDEKCLLVDVLFAELETFCNRMSDATTKLIVSRTLVLWTTRACSILASLPANMQLQFQGNYHVSDTLLQYVWTHWENPIDAVKHQSKVIFENCIKLHLLATKEDPRQSTFLVTLAEKLIHSNKHLKGKYASLSCLVEYVGTKALIKVEPNLCQDLLEVLSEQAMASHASELLEKLFIDHQMELDCAINVQEVKHLWLTTWVDPVLEGLCTGCKQLKTQLIEYVLPKLLRAEPYCVQYVITTITKQKHQGDNSSQLGALMTCLKRAKSIGILKTSPEEQEKWNEVVPVFVLRAALCHSDDQVRLDALGLLCENPKTTETINSTDFELVKFFLPLNMNSQSPAFRQTMLAFLKRFLCRVKESGQVLYRTLKCKKMESSPATKILELYKVFLHWLLDHIFSCLHPGAAFSRRTTALGALTILTEILSDQHKVQTLLECLVDTFEDNKRSALKVLSSLSTEQMGMQNQEKAVEILTACLQLVYSTKPQDCTTAAYLMKLVLRQDGIYKTLLQFLETFTSIGSEQEKNDSTELDADKDGECPLEIDRTDQTSFISEEHDNESHFAKFVTEYERAFQLWLEILLVHLSRQIETARRNLLHAAATGPLYPVLHCVRLLLDDMDLRSVALPEKWKKLLEQLLNLCFKVSDIVLPVVSHSSPEGNIPEDEDILSSGLTEGTTEDDKDDLGKKGIAVKLMPEYLVVCCWRCVKEASLLLGQLTQTAPIKREEDAAGGLLSFQQILSIGEYFKKQLLESIHRGAFELAYAGFIKMCHTLWR</sequence>